<name>F2EGZ5_HORVV</name>
<sequence length="237" mass="25077">MACTLHTKASMKQSEMARYLTANTRPVVLPYTSSGEGEGDAGERPAVAPMKTLMTETSVMAVVASTVDAMMLFRSVCTASTPFFSVFCSALRETAGSRVIRIVIAHARGDGEFFRGGGTDGHDDGDPALPGEGVEADDGAGRVAQDGVEEPQVVAGHHRQPQGHQHQIKILLPNHCLDPLSAPSPRHSLCFSFTPRGSLNNLSVSPGLESEGNTFWLGSTQTATKEVTPPDALMVMA</sequence>
<evidence type="ECO:0000256" key="1">
    <source>
        <dbReference type="SAM" id="MobiDB-lite"/>
    </source>
</evidence>
<feature type="region of interest" description="Disordered" evidence="1">
    <location>
        <begin position="114"/>
        <end position="139"/>
    </location>
</feature>
<accession>F2EGZ5</accession>
<protein>
    <submittedName>
        <fullName evidence="2">Predicted protein</fullName>
    </submittedName>
</protein>
<dbReference type="EMBL" id="AK375422">
    <property type="protein sequence ID" value="BAK06617.1"/>
    <property type="molecule type" value="mRNA"/>
</dbReference>
<proteinExistence type="evidence at transcript level"/>
<organism evidence="2">
    <name type="scientific">Hordeum vulgare subsp. vulgare</name>
    <name type="common">Domesticated barley</name>
    <dbReference type="NCBI Taxonomy" id="112509"/>
    <lineage>
        <taxon>Eukaryota</taxon>
        <taxon>Viridiplantae</taxon>
        <taxon>Streptophyta</taxon>
        <taxon>Embryophyta</taxon>
        <taxon>Tracheophyta</taxon>
        <taxon>Spermatophyta</taxon>
        <taxon>Magnoliopsida</taxon>
        <taxon>Liliopsida</taxon>
        <taxon>Poales</taxon>
        <taxon>Poaceae</taxon>
        <taxon>BOP clade</taxon>
        <taxon>Pooideae</taxon>
        <taxon>Triticodae</taxon>
        <taxon>Triticeae</taxon>
        <taxon>Hordeinae</taxon>
        <taxon>Hordeum</taxon>
    </lineage>
</organism>
<reference evidence="2" key="1">
    <citation type="journal article" date="2011" name="Plant Physiol.">
        <title>Comprehensive sequence analysis of 24,783 barley full-length cDNAs derived from 12 clone libraries.</title>
        <authorList>
            <person name="Matsumoto T."/>
            <person name="Tanaka T."/>
            <person name="Sakai H."/>
            <person name="Amano N."/>
            <person name="Kanamori H."/>
            <person name="Kurita K."/>
            <person name="Kikuta A."/>
            <person name="Kamiya K."/>
            <person name="Yamamoto M."/>
            <person name="Ikawa H."/>
            <person name="Fujii N."/>
            <person name="Hori K."/>
            <person name="Itoh T."/>
            <person name="Sato K."/>
        </authorList>
    </citation>
    <scope>NUCLEOTIDE SEQUENCE</scope>
    <source>
        <tissue evidence="2">Flower</tissue>
    </source>
</reference>
<evidence type="ECO:0000313" key="2">
    <source>
        <dbReference type="EMBL" id="BAK06617.1"/>
    </source>
</evidence>
<dbReference type="AlphaFoldDB" id="F2EGZ5"/>